<proteinExistence type="inferred from homology"/>
<keyword evidence="3" id="KW-0645">Protease</keyword>
<evidence type="ECO:0000256" key="3">
    <source>
        <dbReference type="ARBA" id="ARBA00022670"/>
    </source>
</evidence>
<dbReference type="PIRSF" id="PIRSF028757">
    <property type="entry name" value="LD-carboxypeptidase"/>
    <property type="match status" value="1"/>
</dbReference>
<evidence type="ECO:0000256" key="6">
    <source>
        <dbReference type="PIRSR" id="PIRSR028757-1"/>
    </source>
</evidence>
<dbReference type="Gene3D" id="3.50.30.60">
    <property type="entry name" value="LD-carboxypeptidase A C-terminal domain-like"/>
    <property type="match status" value="1"/>
</dbReference>
<feature type="active site" description="Charge relay system" evidence="6">
    <location>
        <position position="300"/>
    </location>
</feature>
<dbReference type="EMBL" id="BMFR01000022">
    <property type="protein sequence ID" value="GGG86129.1"/>
    <property type="molecule type" value="Genomic_DNA"/>
</dbReference>
<feature type="domain" description="LD-carboxypeptidase N-terminal" evidence="7">
    <location>
        <begin position="36"/>
        <end position="152"/>
    </location>
</feature>
<comment type="caution">
    <text evidence="9">The sequence shown here is derived from an EMBL/GenBank/DDBJ whole genome shotgun (WGS) entry which is preliminary data.</text>
</comment>
<name>A0A917M9G7_9BACI</name>
<dbReference type="Pfam" id="PF02016">
    <property type="entry name" value="Peptidase_S66"/>
    <property type="match status" value="1"/>
</dbReference>
<reference evidence="9" key="1">
    <citation type="journal article" date="2014" name="Int. J. Syst. Evol. Microbiol.">
        <title>Complete genome sequence of Corynebacterium casei LMG S-19264T (=DSM 44701T), isolated from a smear-ripened cheese.</title>
        <authorList>
            <consortium name="US DOE Joint Genome Institute (JGI-PGF)"/>
            <person name="Walter F."/>
            <person name="Albersmeier A."/>
            <person name="Kalinowski J."/>
            <person name="Ruckert C."/>
        </authorList>
    </citation>
    <scope>NUCLEOTIDE SEQUENCE</scope>
    <source>
        <strain evidence="9">CGMCC 1.12754</strain>
    </source>
</reference>
<dbReference type="GO" id="GO:0008236">
    <property type="term" value="F:serine-type peptidase activity"/>
    <property type="evidence" value="ECO:0007669"/>
    <property type="project" value="UniProtKB-KW"/>
</dbReference>
<dbReference type="InterPro" id="IPR029062">
    <property type="entry name" value="Class_I_gatase-like"/>
</dbReference>
<evidence type="ECO:0000313" key="9">
    <source>
        <dbReference type="EMBL" id="GGG86129.1"/>
    </source>
</evidence>
<dbReference type="PANTHER" id="PTHR30237">
    <property type="entry name" value="MURAMOYLTETRAPEPTIDE CARBOXYPEPTIDASE"/>
    <property type="match status" value="1"/>
</dbReference>
<evidence type="ECO:0000256" key="1">
    <source>
        <dbReference type="ARBA" id="ARBA00010233"/>
    </source>
</evidence>
<dbReference type="SUPFAM" id="SSF141986">
    <property type="entry name" value="LD-carboxypeptidase A C-terminal domain-like"/>
    <property type="match status" value="1"/>
</dbReference>
<evidence type="ECO:0000313" key="10">
    <source>
        <dbReference type="Proteomes" id="UP000622860"/>
    </source>
</evidence>
<dbReference type="PANTHER" id="PTHR30237:SF2">
    <property type="entry name" value="MUREIN TETRAPEPTIDE CARBOXYPEPTIDASE"/>
    <property type="match status" value="1"/>
</dbReference>
<dbReference type="InterPro" id="IPR027478">
    <property type="entry name" value="LdcA_N"/>
</dbReference>
<keyword evidence="2 9" id="KW-0121">Carboxypeptidase</keyword>
<sequence>MYVGRPFPIHTYFTEVHKKEGKFMILSERLQKGDTIGVIAPASPPDMNDLKRGICFFEQLGLRVKLGRHIDEVYGYLAGTDEQRLADFHEMIADPSIKGIIFARGGYGTGRIASDIDYQLVEENPKIIWGYSDITYIHTTIRQATGLVTFHGPMVESDVAKDNFDELSAQLFQQLFTPTRLHYSEQLSSLKVMVSGEASGELVGGNLSLLVSTLGTPHEIETRGKLVLMEDIGEEPYRVDAMLNQLKLAGKLKDAAGIIIGDFAKSKPKKEKPSLTLEQVFHHYFDKLSCPVMSGFKIGHCMPHFAVPLGVQAMLSTYKKSLTIEAGVK</sequence>
<keyword evidence="10" id="KW-1185">Reference proteome</keyword>
<dbReference type="GO" id="GO:0006508">
    <property type="term" value="P:proteolysis"/>
    <property type="evidence" value="ECO:0007669"/>
    <property type="project" value="UniProtKB-KW"/>
</dbReference>
<keyword evidence="4" id="KW-0378">Hydrolase</keyword>
<feature type="domain" description="LD-carboxypeptidase C-terminal" evidence="8">
    <location>
        <begin position="199"/>
        <end position="314"/>
    </location>
</feature>
<protein>
    <submittedName>
        <fullName evidence="9">Murein peptide carboxypeptidase</fullName>
    </submittedName>
</protein>
<dbReference type="Proteomes" id="UP000622860">
    <property type="component" value="Unassembled WGS sequence"/>
</dbReference>
<feature type="active site" description="Charge relay system" evidence="6">
    <location>
        <position position="230"/>
    </location>
</feature>
<evidence type="ECO:0000256" key="2">
    <source>
        <dbReference type="ARBA" id="ARBA00022645"/>
    </source>
</evidence>
<dbReference type="AlphaFoldDB" id="A0A917M9G7"/>
<evidence type="ECO:0000256" key="4">
    <source>
        <dbReference type="ARBA" id="ARBA00022801"/>
    </source>
</evidence>
<dbReference type="InterPro" id="IPR040921">
    <property type="entry name" value="Peptidase_S66C"/>
</dbReference>
<dbReference type="SUPFAM" id="SSF52317">
    <property type="entry name" value="Class I glutamine amidotransferase-like"/>
    <property type="match status" value="1"/>
</dbReference>
<feature type="active site" description="Nucleophile" evidence="6">
    <location>
        <position position="132"/>
    </location>
</feature>
<gene>
    <name evidence="9" type="primary">ykfA</name>
    <name evidence="9" type="ORF">GCM10011398_34890</name>
</gene>
<dbReference type="Pfam" id="PF17676">
    <property type="entry name" value="Peptidase_S66C"/>
    <property type="match status" value="1"/>
</dbReference>
<dbReference type="InterPro" id="IPR003507">
    <property type="entry name" value="S66_fam"/>
</dbReference>
<evidence type="ECO:0000256" key="5">
    <source>
        <dbReference type="ARBA" id="ARBA00022825"/>
    </source>
</evidence>
<organism evidence="9 10">
    <name type="scientific">Virgibacillus oceani</name>
    <dbReference type="NCBI Taxonomy" id="1479511"/>
    <lineage>
        <taxon>Bacteria</taxon>
        <taxon>Bacillati</taxon>
        <taxon>Bacillota</taxon>
        <taxon>Bacilli</taxon>
        <taxon>Bacillales</taxon>
        <taxon>Bacillaceae</taxon>
        <taxon>Virgibacillus</taxon>
    </lineage>
</organism>
<comment type="similarity">
    <text evidence="1">Belongs to the peptidase S66 family.</text>
</comment>
<dbReference type="InterPro" id="IPR027461">
    <property type="entry name" value="Carboxypeptidase_A_C_sf"/>
</dbReference>
<dbReference type="Gene3D" id="3.40.50.10740">
    <property type="entry name" value="Class I glutamine amidotransferase-like"/>
    <property type="match status" value="1"/>
</dbReference>
<keyword evidence="5" id="KW-0720">Serine protease</keyword>
<dbReference type="CDD" id="cd07025">
    <property type="entry name" value="Peptidase_S66"/>
    <property type="match status" value="1"/>
</dbReference>
<dbReference type="InterPro" id="IPR040449">
    <property type="entry name" value="Peptidase_S66_N"/>
</dbReference>
<evidence type="ECO:0000259" key="8">
    <source>
        <dbReference type="Pfam" id="PF17676"/>
    </source>
</evidence>
<evidence type="ECO:0000259" key="7">
    <source>
        <dbReference type="Pfam" id="PF02016"/>
    </source>
</evidence>
<dbReference type="GO" id="GO:0004180">
    <property type="term" value="F:carboxypeptidase activity"/>
    <property type="evidence" value="ECO:0007669"/>
    <property type="project" value="UniProtKB-KW"/>
</dbReference>
<reference evidence="9" key="2">
    <citation type="submission" date="2020-09" db="EMBL/GenBank/DDBJ databases">
        <authorList>
            <person name="Sun Q."/>
            <person name="Zhou Y."/>
        </authorList>
    </citation>
    <scope>NUCLEOTIDE SEQUENCE</scope>
    <source>
        <strain evidence="9">CGMCC 1.12754</strain>
    </source>
</reference>
<accession>A0A917M9G7</accession>